<dbReference type="RefSeq" id="WP_309948043.1">
    <property type="nucleotide sequence ID" value="NZ_JAVDQY010000006.1"/>
</dbReference>
<keyword evidence="1" id="KW-0732">Signal</keyword>
<dbReference type="EMBL" id="JAVDQY010000006">
    <property type="protein sequence ID" value="MDR6528828.1"/>
    <property type="molecule type" value="Genomic_DNA"/>
</dbReference>
<feature type="signal peptide" evidence="1">
    <location>
        <begin position="1"/>
        <end position="20"/>
    </location>
</feature>
<evidence type="ECO:0008006" key="4">
    <source>
        <dbReference type="Google" id="ProtNLM"/>
    </source>
</evidence>
<accession>A0AAE4C4N2</accession>
<proteinExistence type="predicted"/>
<sequence>MDFKRFFSFVSILMCCAFQAQTLSLYGGSDQNQYLGCLNCDTFNKDSVWNTYGDYGNVYSSKSIWNTYGNYGSPYSTYSPWNSYASYPPAIVDQDGNFYGYLTLNTYKSERSDLELAQVLCKYHESIKKDISGWYDRLFR</sequence>
<name>A0AAE4C4N2_9FLAO</name>
<evidence type="ECO:0000313" key="3">
    <source>
        <dbReference type="Proteomes" id="UP001184861"/>
    </source>
</evidence>
<gene>
    <name evidence="2" type="ORF">J2787_004267</name>
</gene>
<protein>
    <recommendedName>
        <fullName evidence="4">Glycyl-tRNA synthetase subunit alpha</fullName>
    </recommendedName>
</protein>
<comment type="caution">
    <text evidence="2">The sequence shown here is derived from an EMBL/GenBank/DDBJ whole genome shotgun (WGS) entry which is preliminary data.</text>
</comment>
<evidence type="ECO:0000256" key="1">
    <source>
        <dbReference type="SAM" id="SignalP"/>
    </source>
</evidence>
<evidence type="ECO:0000313" key="2">
    <source>
        <dbReference type="EMBL" id="MDR6528828.1"/>
    </source>
</evidence>
<reference evidence="2" key="1">
    <citation type="submission" date="2023-07" db="EMBL/GenBank/DDBJ databases">
        <title>Sorghum-associated microbial communities from plants grown in Nebraska, USA.</title>
        <authorList>
            <person name="Schachtman D."/>
        </authorList>
    </citation>
    <scope>NUCLEOTIDE SEQUENCE</scope>
    <source>
        <strain evidence="2">DS2360</strain>
    </source>
</reference>
<dbReference type="AlphaFoldDB" id="A0AAE4C4N2"/>
<feature type="chain" id="PRO_5041998298" description="Glycyl-tRNA synthetase subunit alpha" evidence="1">
    <location>
        <begin position="21"/>
        <end position="140"/>
    </location>
</feature>
<dbReference type="Proteomes" id="UP001184861">
    <property type="component" value="Unassembled WGS sequence"/>
</dbReference>
<organism evidence="2 3">
    <name type="scientific">Chryseobacterium rhizosphaerae</name>
    <dbReference type="NCBI Taxonomy" id="395937"/>
    <lineage>
        <taxon>Bacteria</taxon>
        <taxon>Pseudomonadati</taxon>
        <taxon>Bacteroidota</taxon>
        <taxon>Flavobacteriia</taxon>
        <taxon>Flavobacteriales</taxon>
        <taxon>Weeksellaceae</taxon>
        <taxon>Chryseobacterium group</taxon>
        <taxon>Chryseobacterium</taxon>
    </lineage>
</organism>